<dbReference type="Proteomes" id="UP000295453">
    <property type="component" value="Unassembled WGS sequence"/>
</dbReference>
<accession>A0A4R1CC34</accession>
<gene>
    <name evidence="1" type="ORF">EPD65_08820</name>
</gene>
<dbReference type="AlphaFoldDB" id="A0A4R1CC34"/>
<name>A0A4R1CC34_9ACTN</name>
<comment type="caution">
    <text evidence="1">The sequence shown here is derived from an EMBL/GenBank/DDBJ whole genome shotgun (WGS) entry which is preliminary data.</text>
</comment>
<organism evidence="1 2">
    <name type="scientific">Nocardioides jejuensis</name>
    <dbReference type="NCBI Taxonomy" id="2502782"/>
    <lineage>
        <taxon>Bacteria</taxon>
        <taxon>Bacillati</taxon>
        <taxon>Actinomycetota</taxon>
        <taxon>Actinomycetes</taxon>
        <taxon>Propionibacteriales</taxon>
        <taxon>Nocardioidaceae</taxon>
        <taxon>Nocardioides</taxon>
    </lineage>
</organism>
<evidence type="ECO:0000313" key="1">
    <source>
        <dbReference type="EMBL" id="TCJ28077.1"/>
    </source>
</evidence>
<evidence type="ECO:0000313" key="2">
    <source>
        <dbReference type="Proteomes" id="UP000295453"/>
    </source>
</evidence>
<dbReference type="EMBL" id="SJZJ01000012">
    <property type="protein sequence ID" value="TCJ28077.1"/>
    <property type="molecule type" value="Genomic_DNA"/>
</dbReference>
<sequence length="96" mass="10507">MELRLVHRIRLDAAGDTRAPGGAITVALCGTWSHDGDCRWPHQTRVVERGGALVVDLSVTCPPEDEPEVRRLVQAALAGGVLEDPDGRRTTWELVR</sequence>
<protein>
    <submittedName>
        <fullName evidence="1">Uncharacterized protein</fullName>
    </submittedName>
</protein>
<reference evidence="1 2" key="1">
    <citation type="submission" date="2019-03" db="EMBL/GenBank/DDBJ databases">
        <authorList>
            <person name="Kim M.K.M."/>
        </authorList>
    </citation>
    <scope>NUCLEOTIDE SEQUENCE [LARGE SCALE GENOMIC DNA]</scope>
    <source>
        <strain evidence="1 2">18JY15-6</strain>
    </source>
</reference>
<keyword evidence="2" id="KW-1185">Reference proteome</keyword>
<proteinExistence type="predicted"/>
<dbReference type="RefSeq" id="WP_131583247.1">
    <property type="nucleotide sequence ID" value="NZ_SJZJ01000012.1"/>
</dbReference>
<dbReference type="OrthoDB" id="3785690at2"/>